<feature type="transmembrane region" description="Helical" evidence="8">
    <location>
        <begin position="159"/>
        <end position="184"/>
    </location>
</feature>
<feature type="transmembrane region" description="Helical" evidence="8">
    <location>
        <begin position="191"/>
        <end position="209"/>
    </location>
</feature>
<dbReference type="GO" id="GO:0016758">
    <property type="term" value="F:hexosyltransferase activity"/>
    <property type="evidence" value="ECO:0007669"/>
    <property type="project" value="InterPro"/>
</dbReference>
<dbReference type="GO" id="GO:0005886">
    <property type="term" value="C:plasma membrane"/>
    <property type="evidence" value="ECO:0007669"/>
    <property type="project" value="UniProtKB-SubCell"/>
</dbReference>
<feature type="transmembrane region" description="Helical" evidence="8">
    <location>
        <begin position="364"/>
        <end position="384"/>
    </location>
</feature>
<evidence type="ECO:0000256" key="2">
    <source>
        <dbReference type="ARBA" id="ARBA00022475"/>
    </source>
</evidence>
<gene>
    <name evidence="9" type="ORF">SAMN05444008_104147</name>
</gene>
<evidence type="ECO:0000256" key="6">
    <source>
        <dbReference type="ARBA" id="ARBA00023136"/>
    </source>
</evidence>
<evidence type="ECO:0000256" key="7">
    <source>
        <dbReference type="ARBA" id="ARBA00024033"/>
    </source>
</evidence>
<keyword evidence="10" id="KW-1185">Reference proteome</keyword>
<evidence type="ECO:0000313" key="9">
    <source>
        <dbReference type="EMBL" id="SHF00523.1"/>
    </source>
</evidence>
<evidence type="ECO:0000256" key="5">
    <source>
        <dbReference type="ARBA" id="ARBA00022989"/>
    </source>
</evidence>
<dbReference type="RefSeq" id="WP_073041283.1">
    <property type="nucleotide sequence ID" value="NZ_FQUO01000004.1"/>
</dbReference>
<feature type="transmembrane region" description="Helical" evidence="8">
    <location>
        <begin position="257"/>
        <end position="277"/>
    </location>
</feature>
<comment type="subcellular location">
    <subcellularLocation>
        <location evidence="1">Cell membrane</location>
        <topology evidence="1">Multi-pass membrane protein</topology>
    </subcellularLocation>
</comment>
<feature type="transmembrane region" description="Helical" evidence="8">
    <location>
        <begin position="332"/>
        <end position="352"/>
    </location>
</feature>
<feature type="transmembrane region" description="Helical" evidence="8">
    <location>
        <begin position="76"/>
        <end position="105"/>
    </location>
</feature>
<evidence type="ECO:0000256" key="1">
    <source>
        <dbReference type="ARBA" id="ARBA00004651"/>
    </source>
</evidence>
<dbReference type="Proteomes" id="UP000184368">
    <property type="component" value="Unassembled WGS sequence"/>
</dbReference>
<keyword evidence="3" id="KW-0808">Transferase</keyword>
<dbReference type="InterPro" id="IPR018584">
    <property type="entry name" value="GT87"/>
</dbReference>
<dbReference type="STRING" id="1302690.BUE76_14915"/>
<dbReference type="AlphaFoldDB" id="A0A1M4Y4L6"/>
<name>A0A1M4Y4L6_9BACT</name>
<reference evidence="9 10" key="1">
    <citation type="submission" date="2016-11" db="EMBL/GenBank/DDBJ databases">
        <authorList>
            <person name="Jaros S."/>
            <person name="Januszkiewicz K."/>
            <person name="Wedrychowicz H."/>
        </authorList>
    </citation>
    <scope>NUCLEOTIDE SEQUENCE [LARGE SCALE GENOMIC DNA]</scope>
    <source>
        <strain evidence="9 10">DSM 26897</strain>
    </source>
</reference>
<feature type="transmembrane region" description="Helical" evidence="8">
    <location>
        <begin position="289"/>
        <end position="320"/>
    </location>
</feature>
<evidence type="ECO:0000313" key="10">
    <source>
        <dbReference type="Proteomes" id="UP000184368"/>
    </source>
</evidence>
<keyword evidence="4 8" id="KW-0812">Transmembrane</keyword>
<comment type="similarity">
    <text evidence="7">Belongs to the glycosyltransferase 87 family.</text>
</comment>
<evidence type="ECO:0000256" key="8">
    <source>
        <dbReference type="SAM" id="Phobius"/>
    </source>
</evidence>
<evidence type="ECO:0008006" key="11">
    <source>
        <dbReference type="Google" id="ProtNLM"/>
    </source>
</evidence>
<accession>A0A1M4Y4L6</accession>
<evidence type="ECO:0000256" key="3">
    <source>
        <dbReference type="ARBA" id="ARBA00022679"/>
    </source>
</evidence>
<proteinExistence type="inferred from homology"/>
<dbReference type="EMBL" id="FQUO01000004">
    <property type="protein sequence ID" value="SHF00523.1"/>
    <property type="molecule type" value="Genomic_DNA"/>
</dbReference>
<keyword evidence="2" id="KW-1003">Cell membrane</keyword>
<keyword evidence="6 8" id="KW-0472">Membrane</keyword>
<feature type="transmembrane region" description="Helical" evidence="8">
    <location>
        <begin position="16"/>
        <end position="36"/>
    </location>
</feature>
<keyword evidence="5 8" id="KW-1133">Transmembrane helix</keyword>
<sequence>MQALYQSIGWQGKKRVSIPVLLFFLLPTIAVIAELARGRVNNFLIFKGVFWHTLQQQNLFAAYPAEYWDTNHYGPFFSIVIAPFAVLPLQLGVVLWVVTNAFCLYRAAKELPVAEKAFLGLLLIMAVENMTASHNLQSNALVASWIIFSYTLVRKEKDFWAALFVVAGTLMKLYGVVGLLFFLFSKNKVRYLAGLVFWGVVCFCLPMLLSGPRFVVQSYFDWYASLAEKNELNTSMEQSISQDISFPGMVRRISGHLNFSGLWLLAPAGLLALLPLLRRQLYGNTVYQLHYLALLLISVVIFSSSAESATYVIAMAGVGIWFVQNNHRQHRWVVALLAFAIILTSLSPTDLFPKQFKRTYITAYSLKALPCVLIWFAILGKLLLAPSNQFKSPQVHES</sequence>
<evidence type="ECO:0000256" key="4">
    <source>
        <dbReference type="ARBA" id="ARBA00022692"/>
    </source>
</evidence>
<protein>
    <recommendedName>
        <fullName evidence="11">DUF2029 domain-containing protein</fullName>
    </recommendedName>
</protein>
<organism evidence="9 10">
    <name type="scientific">Cnuella takakiae</name>
    <dbReference type="NCBI Taxonomy" id="1302690"/>
    <lineage>
        <taxon>Bacteria</taxon>
        <taxon>Pseudomonadati</taxon>
        <taxon>Bacteroidota</taxon>
        <taxon>Chitinophagia</taxon>
        <taxon>Chitinophagales</taxon>
        <taxon>Chitinophagaceae</taxon>
        <taxon>Cnuella</taxon>
    </lineage>
</organism>
<dbReference type="OrthoDB" id="1070018at2"/>
<dbReference type="Pfam" id="PF09594">
    <property type="entry name" value="GT87"/>
    <property type="match status" value="1"/>
</dbReference>